<dbReference type="EMBL" id="FUHU01000004">
    <property type="protein sequence ID" value="SJM47274.1"/>
    <property type="molecule type" value="Genomic_DNA"/>
</dbReference>
<dbReference type="Pfam" id="PF00583">
    <property type="entry name" value="Acetyltransf_1"/>
    <property type="match status" value="1"/>
</dbReference>
<evidence type="ECO:0000259" key="5">
    <source>
        <dbReference type="PROSITE" id="PS51186"/>
    </source>
</evidence>
<dbReference type="InterPro" id="IPR016181">
    <property type="entry name" value="Acyl_CoA_acyltransferase"/>
</dbReference>
<reference evidence="6 7" key="1">
    <citation type="submission" date="2017-02" db="EMBL/GenBank/DDBJ databases">
        <authorList>
            <person name="Peterson S.W."/>
        </authorList>
    </citation>
    <scope>NUCLEOTIDE SEQUENCE [LARGE SCALE GENOMIC DNA]</scope>
    <source>
        <strain evidence="6 7">LMG 22410</strain>
    </source>
</reference>
<dbReference type="NCBIfam" id="TIGR03448">
    <property type="entry name" value="mycothiol_MshD"/>
    <property type="match status" value="1"/>
</dbReference>
<evidence type="ECO:0000256" key="2">
    <source>
        <dbReference type="ARBA" id="ARBA00022737"/>
    </source>
</evidence>
<dbReference type="GO" id="GO:0035447">
    <property type="term" value="F:mycothiol synthase activity"/>
    <property type="evidence" value="ECO:0007669"/>
    <property type="project" value="UniProtKB-UniRule"/>
</dbReference>
<dbReference type="InterPro" id="IPR050832">
    <property type="entry name" value="Bact_Acetyltransf"/>
</dbReference>
<dbReference type="PROSITE" id="PS51186">
    <property type="entry name" value="GNAT"/>
    <property type="match status" value="1"/>
</dbReference>
<dbReference type="Gene3D" id="3.40.630.30">
    <property type="match status" value="1"/>
</dbReference>
<gene>
    <name evidence="6" type="ORF">CZ674_00940</name>
</gene>
<dbReference type="Proteomes" id="UP000195787">
    <property type="component" value="Unassembled WGS sequence"/>
</dbReference>
<evidence type="ECO:0000313" key="6">
    <source>
        <dbReference type="EMBL" id="SJM47274.1"/>
    </source>
</evidence>
<name>A0A1R4EUA8_9MICO</name>
<dbReference type="GO" id="GO:0010125">
    <property type="term" value="P:mycothiol biosynthetic process"/>
    <property type="evidence" value="ECO:0007669"/>
    <property type="project" value="UniProtKB-UniRule"/>
</dbReference>
<keyword evidence="1 6" id="KW-0808">Transferase</keyword>
<dbReference type="GeneID" id="303171770"/>
<organism evidence="6 7">
    <name type="scientific">Agrococcus casei LMG 22410</name>
    <dbReference type="NCBI Taxonomy" id="1255656"/>
    <lineage>
        <taxon>Bacteria</taxon>
        <taxon>Bacillati</taxon>
        <taxon>Actinomycetota</taxon>
        <taxon>Actinomycetes</taxon>
        <taxon>Micrococcales</taxon>
        <taxon>Microbacteriaceae</taxon>
        <taxon>Agrococcus</taxon>
    </lineage>
</organism>
<dbReference type="CDD" id="cd04301">
    <property type="entry name" value="NAT_SF"/>
    <property type="match status" value="1"/>
</dbReference>
<dbReference type="PANTHER" id="PTHR43877">
    <property type="entry name" value="AMINOALKYLPHOSPHONATE N-ACETYLTRANSFERASE-RELATED-RELATED"/>
    <property type="match status" value="1"/>
</dbReference>
<feature type="domain" description="N-acetyltransferase" evidence="5">
    <location>
        <begin position="135"/>
        <end position="273"/>
    </location>
</feature>
<dbReference type="AlphaFoldDB" id="A0A1R4EUA8"/>
<evidence type="ECO:0000313" key="7">
    <source>
        <dbReference type="Proteomes" id="UP000195787"/>
    </source>
</evidence>
<accession>A0A1R4EUA8</accession>
<proteinExistence type="predicted"/>
<keyword evidence="3" id="KW-0012">Acyltransferase</keyword>
<sequence>MNEQAPHQADLQRLLDLNAAVADHDGAPPFNDQALIEARRGERTMLTTERGVALVAPAGEAELAVWPNARGAGGGHKLAKLVAQHFETLGVTAWSVWAHGDHPAARAIAERMSMTKTRELLQLRAPVPADAEVPEEVRPFTDGDAEAWVDANSRAFAGHPEQGRLTLGDLADRRRESWHSDDNLLLHTTGGEIDAFTWLKPQPDYVELYAVGVVPEAQGRGLGSLMMRATFGRMRELGAELAHLYVEGDNTPALELYRRGGFERWAIDVQYSV</sequence>
<evidence type="ECO:0000256" key="3">
    <source>
        <dbReference type="ARBA" id="ARBA00023315"/>
    </source>
</evidence>
<dbReference type="EC" id="2.3.1.189" evidence="4"/>
<dbReference type="InterPro" id="IPR017813">
    <property type="entry name" value="Mycothiol_AcTrfase"/>
</dbReference>
<keyword evidence="7" id="KW-1185">Reference proteome</keyword>
<keyword evidence="2" id="KW-0677">Repeat</keyword>
<dbReference type="SUPFAM" id="SSF55729">
    <property type="entry name" value="Acyl-CoA N-acyltransferases (Nat)"/>
    <property type="match status" value="2"/>
</dbReference>
<evidence type="ECO:0000256" key="4">
    <source>
        <dbReference type="NCBIfam" id="TIGR03448"/>
    </source>
</evidence>
<dbReference type="OrthoDB" id="3208058at2"/>
<evidence type="ECO:0000256" key="1">
    <source>
        <dbReference type="ARBA" id="ARBA00022679"/>
    </source>
</evidence>
<dbReference type="RefSeq" id="WP_086990309.1">
    <property type="nucleotide sequence ID" value="NZ_FUHU01000004.1"/>
</dbReference>
<protein>
    <recommendedName>
        <fullName evidence="4">Mycothiol synthase</fullName>
        <ecNumber evidence="4">2.3.1.189</ecNumber>
    </recommendedName>
</protein>
<dbReference type="InterPro" id="IPR000182">
    <property type="entry name" value="GNAT_dom"/>
</dbReference>